<dbReference type="EMBL" id="ATBP01000218">
    <property type="protein sequence ID" value="ETR71815.1"/>
    <property type="molecule type" value="Genomic_DNA"/>
</dbReference>
<protein>
    <recommendedName>
        <fullName evidence="1">Lcl C-terminal domain-containing protein</fullName>
    </recommendedName>
</protein>
<feature type="domain" description="Lcl C-terminal" evidence="1">
    <location>
        <begin position="1"/>
        <end position="104"/>
    </location>
</feature>
<dbReference type="PANTHER" id="PTHR35812:SF1">
    <property type="entry name" value="LIPOPROTEIN"/>
    <property type="match status" value="1"/>
</dbReference>
<gene>
    <name evidence="2" type="ORF">OMM_02202</name>
</gene>
<organism evidence="2 3">
    <name type="scientific">Candidatus Magnetoglobus multicellularis str. Araruama</name>
    <dbReference type="NCBI Taxonomy" id="890399"/>
    <lineage>
        <taxon>Bacteria</taxon>
        <taxon>Pseudomonadati</taxon>
        <taxon>Thermodesulfobacteriota</taxon>
        <taxon>Desulfobacteria</taxon>
        <taxon>Desulfobacterales</taxon>
        <taxon>Desulfobacteraceae</taxon>
        <taxon>Candidatus Magnetoglobus</taxon>
    </lineage>
</organism>
<accession>A0A1V1PAU6</accession>
<dbReference type="PANTHER" id="PTHR35812">
    <property type="entry name" value="LIPOPROTEIN"/>
    <property type="match status" value="1"/>
</dbReference>
<reference evidence="3" key="1">
    <citation type="submission" date="2012-11" db="EMBL/GenBank/DDBJ databases">
        <authorList>
            <person name="Lucero-Rivera Y.E."/>
            <person name="Tovar-Ramirez D."/>
        </authorList>
    </citation>
    <scope>NUCLEOTIDE SEQUENCE [LARGE SCALE GENOMIC DNA]</scope>
    <source>
        <strain evidence="3">Araruama</strain>
    </source>
</reference>
<evidence type="ECO:0000313" key="3">
    <source>
        <dbReference type="Proteomes" id="UP000189670"/>
    </source>
</evidence>
<sequence>MWQQATNSEMNWENAIKYCETLSLAGFSDWRLPSRRELRSIVNYNKYGPSIDTDFFPDTKSNCYWSSTSIAHNNNAAWGIHFSQGIDAVDKNPFFNNVFVRAVRGGQNRLLGHLFIGSPQQSSKWQPNETMPIKWHTQSIDGNVTIFISREGGKADTFIPITSNTPNDGEFEWTVSHTPSVNCMLKIEPVNATEKGTTQGLFTILPSQPPILSFEQTELTLHHMVQTMYTVSDPDSDKLTLVASSSDSMLIPDAFINLGNGSNTYAISIVPGEPVFLSLTCYHADKIMDRALLQLRFMMKAVYLQHNN</sequence>
<evidence type="ECO:0000313" key="2">
    <source>
        <dbReference type="EMBL" id="ETR71815.1"/>
    </source>
</evidence>
<dbReference type="Pfam" id="PF07603">
    <property type="entry name" value="Lcl_C"/>
    <property type="match status" value="1"/>
</dbReference>
<dbReference type="AlphaFoldDB" id="A0A1V1PAU6"/>
<dbReference type="Proteomes" id="UP000189670">
    <property type="component" value="Unassembled WGS sequence"/>
</dbReference>
<dbReference type="InterPro" id="IPR011460">
    <property type="entry name" value="Lcl_C"/>
</dbReference>
<proteinExistence type="predicted"/>
<name>A0A1V1PAU6_9BACT</name>
<comment type="caution">
    <text evidence="2">The sequence shown here is derived from an EMBL/GenBank/DDBJ whole genome shotgun (WGS) entry which is preliminary data.</text>
</comment>
<evidence type="ECO:0000259" key="1">
    <source>
        <dbReference type="Pfam" id="PF07603"/>
    </source>
</evidence>